<dbReference type="PANTHER" id="PTHR37418">
    <property type="entry name" value="3-KETO-5-AMINOHEXANOATE CLEAVAGE ENZYME-RELATED"/>
    <property type="match status" value="1"/>
</dbReference>
<keyword evidence="4" id="KW-0862">Zinc</keyword>
<comment type="cofactor">
    <cofactor evidence="1">
        <name>Zn(2+)</name>
        <dbReference type="ChEBI" id="CHEBI:29105"/>
    </cofactor>
</comment>
<dbReference type="PANTHER" id="PTHR37418:SF2">
    <property type="entry name" value="3-KETO-5-AMINOHEXANOATE CLEAVAGE ENZYME"/>
    <property type="match status" value="1"/>
</dbReference>
<dbReference type="Pfam" id="PF05853">
    <property type="entry name" value="BKACE"/>
    <property type="match status" value="1"/>
</dbReference>
<gene>
    <name evidence="5" type="ORF">HIR71_14260</name>
</gene>
<dbReference type="EMBL" id="JABCJJ010000032">
    <property type="protein sequence ID" value="NMR21363.1"/>
    <property type="molecule type" value="Genomic_DNA"/>
</dbReference>
<dbReference type="RefSeq" id="WP_169325737.1">
    <property type="nucleotide sequence ID" value="NZ_JABCJJ010000032.1"/>
</dbReference>
<organism evidence="5 6">
    <name type="scientific">Cellulomonas fimi</name>
    <dbReference type="NCBI Taxonomy" id="1708"/>
    <lineage>
        <taxon>Bacteria</taxon>
        <taxon>Bacillati</taxon>
        <taxon>Actinomycetota</taxon>
        <taxon>Actinomycetes</taxon>
        <taxon>Micrococcales</taxon>
        <taxon>Cellulomonadaceae</taxon>
        <taxon>Cellulomonas</taxon>
    </lineage>
</organism>
<name>A0A7Y0QIM0_CELFI</name>
<evidence type="ECO:0000256" key="4">
    <source>
        <dbReference type="ARBA" id="ARBA00022833"/>
    </source>
</evidence>
<evidence type="ECO:0000256" key="2">
    <source>
        <dbReference type="ARBA" id="ARBA00022679"/>
    </source>
</evidence>
<dbReference type="Proteomes" id="UP000562124">
    <property type="component" value="Unassembled WGS sequence"/>
</dbReference>
<dbReference type="GO" id="GO:0043720">
    <property type="term" value="F:3-keto-5-aminohexanoate cleavage activity"/>
    <property type="evidence" value="ECO:0007669"/>
    <property type="project" value="InterPro"/>
</dbReference>
<proteinExistence type="predicted"/>
<keyword evidence="3" id="KW-0479">Metal-binding</keyword>
<protein>
    <submittedName>
        <fullName evidence="5">3-keto-5-aminohexanoate cleavage protein</fullName>
    </submittedName>
</protein>
<evidence type="ECO:0000256" key="3">
    <source>
        <dbReference type="ARBA" id="ARBA00022723"/>
    </source>
</evidence>
<dbReference type="InterPro" id="IPR008567">
    <property type="entry name" value="BKACE"/>
</dbReference>
<dbReference type="Gene3D" id="3.20.20.70">
    <property type="entry name" value="Aldolase class I"/>
    <property type="match status" value="1"/>
</dbReference>
<evidence type="ECO:0000313" key="6">
    <source>
        <dbReference type="Proteomes" id="UP000562124"/>
    </source>
</evidence>
<dbReference type="AlphaFoldDB" id="A0A7Y0QIM0"/>
<comment type="caution">
    <text evidence="5">The sequence shown here is derived from an EMBL/GenBank/DDBJ whole genome shotgun (WGS) entry which is preliminary data.</text>
</comment>
<dbReference type="GO" id="GO:0046872">
    <property type="term" value="F:metal ion binding"/>
    <property type="evidence" value="ECO:0007669"/>
    <property type="project" value="UniProtKB-KW"/>
</dbReference>
<evidence type="ECO:0000313" key="5">
    <source>
        <dbReference type="EMBL" id="NMR21363.1"/>
    </source>
</evidence>
<accession>A0A7Y0QIM0</accession>
<keyword evidence="2" id="KW-0808">Transferase</keyword>
<evidence type="ECO:0000256" key="1">
    <source>
        <dbReference type="ARBA" id="ARBA00001947"/>
    </source>
</evidence>
<dbReference type="InterPro" id="IPR013785">
    <property type="entry name" value="Aldolase_TIM"/>
</dbReference>
<reference evidence="5 6" key="1">
    <citation type="submission" date="2020-04" db="EMBL/GenBank/DDBJ databases">
        <title>Sequencing and Assembly of C. fimi.</title>
        <authorList>
            <person name="Ramsey A.R."/>
        </authorList>
    </citation>
    <scope>NUCLEOTIDE SEQUENCE [LARGE SCALE GENOMIC DNA]</scope>
    <source>
        <strain evidence="5 6">SB</strain>
    </source>
</reference>
<keyword evidence="6" id="KW-1185">Reference proteome</keyword>
<sequence>MISTNKVIVSAAVTGSIHVPSMSDHLPITPEQIGTAAIESAEAGAAIVHLHARSAPDGRPAFDPAVFGEFLPRVHAETDAIVNISTGGTTTMTIEQRLAAASAFSPELASLNMGSMNFVYSGAAARITEWKHDWEKPFLEKSHESPFTNTFAQIEYALRELGEKGGTRFEFECYDIGHLYTLAHFADRGLAKPPFLVQGVFGILGGIGADHANLTHMVTIADKLFGSDYHFSAFAAGRQQFEFAQHTAWLGGNVRVGLEDSLYLGRGVKARSNAEQVRKIVGLLRDLGKEIATPDDARGMLQLKGRDNTRIADYAESGATHA</sequence>